<dbReference type="Pfam" id="PF16884">
    <property type="entry name" value="ADH_N_2"/>
    <property type="match status" value="1"/>
</dbReference>
<evidence type="ECO:0000313" key="3">
    <source>
        <dbReference type="EMBL" id="OOQ53160.1"/>
    </source>
</evidence>
<dbReference type="Proteomes" id="UP000502504">
    <property type="component" value="Chromosome"/>
</dbReference>
<keyword evidence="5" id="KW-1185">Reference proteome</keyword>
<dbReference type="Proteomes" id="UP000190306">
    <property type="component" value="Chromosome"/>
</dbReference>
<reference evidence="3 5" key="1">
    <citation type="submission" date="2015-07" db="EMBL/GenBank/DDBJ databases">
        <title>Draft Genome Sequence of Streptomyces antibioticus, IMRU 3720 reveals insights in the evolution of actinomycin biosynthetic gene clusters in Streptomyces.</title>
        <authorList>
            <person name="Crnovcic I."/>
            <person name="Ruckert C."/>
            <person name="Kalinowksi J."/>
            <person name="Keller U."/>
        </authorList>
    </citation>
    <scope>NUCLEOTIDE SEQUENCE [LARGE SCALE GENOMIC DNA]</scope>
    <source>
        <strain evidence="3 5">DSM 41481</strain>
    </source>
</reference>
<dbReference type="CDD" id="cd05288">
    <property type="entry name" value="PGDH"/>
    <property type="match status" value="1"/>
</dbReference>
<evidence type="ECO:0000259" key="2">
    <source>
        <dbReference type="SMART" id="SM00829"/>
    </source>
</evidence>
<dbReference type="AlphaFoldDB" id="A0AAE6Y699"/>
<organism evidence="4 6">
    <name type="scientific">Streptomyces antibioticus</name>
    <dbReference type="NCBI Taxonomy" id="1890"/>
    <lineage>
        <taxon>Bacteria</taxon>
        <taxon>Bacillati</taxon>
        <taxon>Actinomycetota</taxon>
        <taxon>Actinomycetes</taxon>
        <taxon>Kitasatosporales</taxon>
        <taxon>Streptomycetaceae</taxon>
        <taxon>Streptomyces</taxon>
    </lineage>
</organism>
<dbReference type="RefSeq" id="WP_078633360.1">
    <property type="nucleotide sequence ID" value="NZ_CM007717.1"/>
</dbReference>
<sequence length="342" mass="36102">MTDSTGSALPVTGREWRLLSRPVGWPKAEDFELAEAPVRQPGPGEVLVRNAYVSVDPYMRGRMSAAKSYVAPFELGKAMQGGAVGEVIASAAEGVAVGDHVLHFGGWREYATFDARQAVKVDPAAAPLSAYLGVLGMTGLTAYAGLLRTAAFKEGDAVFVSGAAGAVGSQVGQIARLKGASRVIGSAGSDDKVKLLVEEYGFDAAFNYKNGPVAEQLRAAAPDGVDVYFDNVGGDHLEAAIGSLNEGGRIAVCGMISVYNNTEATPGPKNLARLIQTRGRIEGFLVNDHQDLQPEFVREVGAWLRAGTLKHRETVVEGIENNLEAFLGVLRGDNTGKMIVKL</sequence>
<dbReference type="InterPro" id="IPR013149">
    <property type="entry name" value="ADH-like_C"/>
</dbReference>
<feature type="domain" description="Enoyl reductase (ER)" evidence="2">
    <location>
        <begin position="27"/>
        <end position="340"/>
    </location>
</feature>
<dbReference type="SUPFAM" id="SSF51735">
    <property type="entry name" value="NAD(P)-binding Rossmann-fold domains"/>
    <property type="match status" value="1"/>
</dbReference>
<accession>A0AAE6Y699</accession>
<dbReference type="InterPro" id="IPR045010">
    <property type="entry name" value="MDR_fam"/>
</dbReference>
<dbReference type="PANTHER" id="PTHR43205:SF7">
    <property type="entry name" value="PROSTAGLANDIN REDUCTASE 1"/>
    <property type="match status" value="1"/>
</dbReference>
<dbReference type="InterPro" id="IPR011032">
    <property type="entry name" value="GroES-like_sf"/>
</dbReference>
<dbReference type="InterPro" id="IPR041694">
    <property type="entry name" value="ADH_N_2"/>
</dbReference>
<dbReference type="Gene3D" id="3.40.50.720">
    <property type="entry name" value="NAD(P)-binding Rossmann-like Domain"/>
    <property type="match status" value="1"/>
</dbReference>
<reference evidence="4 6" key="2">
    <citation type="submission" date="2020-03" db="EMBL/GenBank/DDBJ databases">
        <title>Is there a link between lipid content and antibiotic production in Streptomyces?</title>
        <authorList>
            <person name="David M."/>
            <person name="Lejeune C."/>
            <person name="Abreu S."/>
            <person name="Thibessard A."/>
            <person name="Leblond P."/>
            <person name="Chaminade P."/>
            <person name="Virolle M.-J."/>
        </authorList>
    </citation>
    <scope>NUCLEOTIDE SEQUENCE [LARGE SCALE GENOMIC DNA]</scope>
    <source>
        <strain evidence="4 6">DSM 41481</strain>
    </source>
</reference>
<dbReference type="GO" id="GO:0016628">
    <property type="term" value="F:oxidoreductase activity, acting on the CH-CH group of donors, NAD or NADP as acceptor"/>
    <property type="evidence" value="ECO:0007669"/>
    <property type="project" value="InterPro"/>
</dbReference>
<proteinExistence type="predicted"/>
<evidence type="ECO:0000256" key="1">
    <source>
        <dbReference type="ARBA" id="ARBA00023002"/>
    </source>
</evidence>
<evidence type="ECO:0000313" key="6">
    <source>
        <dbReference type="Proteomes" id="UP000502504"/>
    </source>
</evidence>
<dbReference type="InterPro" id="IPR020843">
    <property type="entry name" value="ER"/>
</dbReference>
<dbReference type="PANTHER" id="PTHR43205">
    <property type="entry name" value="PROSTAGLANDIN REDUCTASE"/>
    <property type="match status" value="1"/>
</dbReference>
<dbReference type="EMBL" id="CP050692">
    <property type="protein sequence ID" value="QIT44325.1"/>
    <property type="molecule type" value="Genomic_DNA"/>
</dbReference>
<dbReference type="FunFam" id="3.40.50.720:FF:000121">
    <property type="entry name" value="Prostaglandin reductase 2"/>
    <property type="match status" value="1"/>
</dbReference>
<dbReference type="Gene3D" id="3.90.180.10">
    <property type="entry name" value="Medium-chain alcohol dehydrogenases, catalytic domain"/>
    <property type="match status" value="1"/>
</dbReference>
<keyword evidence="1" id="KW-0560">Oxidoreductase</keyword>
<gene>
    <name evidence="3" type="ORF">AFM16_12575</name>
    <name evidence="4" type="ORF">HCX60_12760</name>
</gene>
<dbReference type="SUPFAM" id="SSF50129">
    <property type="entry name" value="GroES-like"/>
    <property type="match status" value="1"/>
</dbReference>
<name>A0AAE6Y699_STRAT</name>
<dbReference type="InterPro" id="IPR036291">
    <property type="entry name" value="NAD(P)-bd_dom_sf"/>
</dbReference>
<protein>
    <submittedName>
        <fullName evidence="4">NADP-dependent oxidoreductase</fullName>
    </submittedName>
</protein>
<evidence type="ECO:0000313" key="4">
    <source>
        <dbReference type="EMBL" id="QIT44325.1"/>
    </source>
</evidence>
<dbReference type="SMART" id="SM00829">
    <property type="entry name" value="PKS_ER"/>
    <property type="match status" value="1"/>
</dbReference>
<dbReference type="EMBL" id="LHQL01000007">
    <property type="protein sequence ID" value="OOQ53160.1"/>
    <property type="molecule type" value="Genomic_DNA"/>
</dbReference>
<dbReference type="Pfam" id="PF00107">
    <property type="entry name" value="ADH_zinc_N"/>
    <property type="match status" value="1"/>
</dbReference>
<evidence type="ECO:0000313" key="5">
    <source>
        <dbReference type="Proteomes" id="UP000190306"/>
    </source>
</evidence>